<reference evidence="7" key="2">
    <citation type="submission" date="2020-11" db="EMBL/GenBank/DDBJ databases">
        <authorList>
            <person name="McCartney M.A."/>
            <person name="Auch B."/>
            <person name="Kono T."/>
            <person name="Mallez S."/>
            <person name="Becker A."/>
            <person name="Gohl D.M."/>
            <person name="Silverstein K.A.T."/>
            <person name="Koren S."/>
            <person name="Bechman K.B."/>
            <person name="Herman A."/>
            <person name="Abrahante J.E."/>
            <person name="Garbe J."/>
        </authorList>
    </citation>
    <scope>NUCLEOTIDE SEQUENCE</scope>
    <source>
        <strain evidence="7">Duluth1</strain>
        <tissue evidence="7">Whole animal</tissue>
    </source>
</reference>
<dbReference type="InterPro" id="IPR004182">
    <property type="entry name" value="GRAM"/>
</dbReference>
<feature type="domain" description="VASt" evidence="6">
    <location>
        <begin position="456"/>
        <end position="580"/>
    </location>
</feature>
<keyword evidence="8" id="KW-1185">Reference proteome</keyword>
<comment type="subcellular location">
    <subcellularLocation>
        <location evidence="1">Membrane</location>
        <topology evidence="1">Single-pass membrane protein</topology>
    </subcellularLocation>
</comment>
<dbReference type="GO" id="GO:0005789">
    <property type="term" value="C:endoplasmic reticulum membrane"/>
    <property type="evidence" value="ECO:0007669"/>
    <property type="project" value="TreeGrafter"/>
</dbReference>
<dbReference type="GO" id="GO:0140268">
    <property type="term" value="C:endoplasmic reticulum-plasma membrane contact site"/>
    <property type="evidence" value="ECO:0007669"/>
    <property type="project" value="TreeGrafter"/>
</dbReference>
<dbReference type="EMBL" id="JAIWYP010000015">
    <property type="protein sequence ID" value="KAH3699221.1"/>
    <property type="molecule type" value="Genomic_DNA"/>
</dbReference>
<evidence type="ECO:0000259" key="6">
    <source>
        <dbReference type="PROSITE" id="PS51778"/>
    </source>
</evidence>
<keyword evidence="4" id="KW-0472">Membrane</keyword>
<dbReference type="InterPro" id="IPR051482">
    <property type="entry name" value="Cholesterol_transport"/>
</dbReference>
<protein>
    <recommendedName>
        <fullName evidence="6">VASt domain-containing protein</fullName>
    </recommendedName>
</protein>
<keyword evidence="2" id="KW-0812">Transmembrane</keyword>
<evidence type="ECO:0000256" key="3">
    <source>
        <dbReference type="ARBA" id="ARBA00022989"/>
    </source>
</evidence>
<name>A0A9D3YIQ0_DREPO</name>
<dbReference type="GO" id="GO:0120015">
    <property type="term" value="F:sterol transfer activity"/>
    <property type="evidence" value="ECO:0007669"/>
    <property type="project" value="TreeGrafter"/>
</dbReference>
<dbReference type="InterPro" id="IPR031968">
    <property type="entry name" value="VASt"/>
</dbReference>
<evidence type="ECO:0000256" key="2">
    <source>
        <dbReference type="ARBA" id="ARBA00022692"/>
    </source>
</evidence>
<evidence type="ECO:0000256" key="5">
    <source>
        <dbReference type="SAM" id="MobiDB-lite"/>
    </source>
</evidence>
<keyword evidence="3" id="KW-1133">Transmembrane helix</keyword>
<reference evidence="7" key="1">
    <citation type="journal article" date="2019" name="bioRxiv">
        <title>The Genome of the Zebra Mussel, Dreissena polymorpha: A Resource for Invasive Species Research.</title>
        <authorList>
            <person name="McCartney M.A."/>
            <person name="Auch B."/>
            <person name="Kono T."/>
            <person name="Mallez S."/>
            <person name="Zhang Y."/>
            <person name="Obille A."/>
            <person name="Becker A."/>
            <person name="Abrahante J.E."/>
            <person name="Garbe J."/>
            <person name="Badalamenti J.P."/>
            <person name="Herman A."/>
            <person name="Mangelson H."/>
            <person name="Liachko I."/>
            <person name="Sullivan S."/>
            <person name="Sone E.D."/>
            <person name="Koren S."/>
            <person name="Silverstein K.A.T."/>
            <person name="Beckman K.B."/>
            <person name="Gohl D.M."/>
        </authorList>
    </citation>
    <scope>NUCLEOTIDE SEQUENCE</scope>
    <source>
        <strain evidence="7">Duluth1</strain>
        <tissue evidence="7">Whole animal</tissue>
    </source>
</reference>
<comment type="caution">
    <text evidence="7">The sequence shown here is derived from an EMBL/GenBank/DDBJ whole genome shotgun (WGS) entry which is preliminary data.</text>
</comment>
<evidence type="ECO:0000313" key="8">
    <source>
        <dbReference type="Proteomes" id="UP000828390"/>
    </source>
</evidence>
<proteinExistence type="predicted"/>
<evidence type="ECO:0000256" key="1">
    <source>
        <dbReference type="ARBA" id="ARBA00004167"/>
    </source>
</evidence>
<dbReference type="GO" id="GO:0032366">
    <property type="term" value="P:intracellular sterol transport"/>
    <property type="evidence" value="ECO:0007669"/>
    <property type="project" value="TreeGrafter"/>
</dbReference>
<dbReference type="PROSITE" id="PS51778">
    <property type="entry name" value="VAST"/>
    <property type="match status" value="1"/>
</dbReference>
<feature type="compositionally biased region" description="Polar residues" evidence="5">
    <location>
        <begin position="114"/>
        <end position="123"/>
    </location>
</feature>
<dbReference type="GO" id="GO:0032934">
    <property type="term" value="F:sterol binding"/>
    <property type="evidence" value="ECO:0007669"/>
    <property type="project" value="TreeGrafter"/>
</dbReference>
<evidence type="ECO:0000256" key="4">
    <source>
        <dbReference type="ARBA" id="ARBA00023136"/>
    </source>
</evidence>
<dbReference type="AlphaFoldDB" id="A0A9D3YIQ0"/>
<organism evidence="7 8">
    <name type="scientific">Dreissena polymorpha</name>
    <name type="common">Zebra mussel</name>
    <name type="synonym">Mytilus polymorpha</name>
    <dbReference type="NCBI Taxonomy" id="45954"/>
    <lineage>
        <taxon>Eukaryota</taxon>
        <taxon>Metazoa</taxon>
        <taxon>Spiralia</taxon>
        <taxon>Lophotrochozoa</taxon>
        <taxon>Mollusca</taxon>
        <taxon>Bivalvia</taxon>
        <taxon>Autobranchia</taxon>
        <taxon>Heteroconchia</taxon>
        <taxon>Euheterodonta</taxon>
        <taxon>Imparidentia</taxon>
        <taxon>Neoheterodontei</taxon>
        <taxon>Myida</taxon>
        <taxon>Dreissenoidea</taxon>
        <taxon>Dreissenidae</taxon>
        <taxon>Dreissena</taxon>
    </lineage>
</organism>
<dbReference type="InterPro" id="IPR011993">
    <property type="entry name" value="PH-like_dom_sf"/>
</dbReference>
<dbReference type="PANTHER" id="PTHR23319:SF4">
    <property type="entry name" value="GRAM DOMAIN CONTAINING 1B, ISOFORM E"/>
    <property type="match status" value="1"/>
</dbReference>
<dbReference type="Pfam" id="PF02893">
    <property type="entry name" value="GRAM"/>
    <property type="match status" value="1"/>
</dbReference>
<evidence type="ECO:0000313" key="7">
    <source>
        <dbReference type="EMBL" id="KAH3699221.1"/>
    </source>
</evidence>
<accession>A0A9D3YIQ0</accession>
<dbReference type="Pfam" id="PF16016">
    <property type="entry name" value="VASt"/>
    <property type="match status" value="1"/>
</dbReference>
<dbReference type="CDD" id="cd13220">
    <property type="entry name" value="PH-GRAM_GRAMDC"/>
    <property type="match status" value="1"/>
</dbReference>
<dbReference type="GO" id="GO:0005886">
    <property type="term" value="C:plasma membrane"/>
    <property type="evidence" value="ECO:0007669"/>
    <property type="project" value="TreeGrafter"/>
</dbReference>
<dbReference type="Gene3D" id="2.30.29.30">
    <property type="entry name" value="Pleckstrin-homology domain (PH domain)/Phosphotyrosine-binding domain (PTB)"/>
    <property type="match status" value="1"/>
</dbReference>
<dbReference type="SMART" id="SM00568">
    <property type="entry name" value="GRAM"/>
    <property type="match status" value="1"/>
</dbReference>
<dbReference type="PANTHER" id="PTHR23319">
    <property type="entry name" value="GRAM DOMAIN CONTAINING 1B, ISOFORM E"/>
    <property type="match status" value="1"/>
</dbReference>
<feature type="region of interest" description="Disordered" evidence="5">
    <location>
        <begin position="99"/>
        <end position="123"/>
    </location>
</feature>
<dbReference type="Proteomes" id="UP000828390">
    <property type="component" value="Unassembled WGS sequence"/>
</dbReference>
<sequence>MNKESANSTPKRTTIFRYNRTTNDLLTHSEIEHLNDSNGNGLKAVSSVTGAINSFFRLSSPPLSDEPKSRSFESLNTVGSEGHLLIHQHEEHILNKRSGNMHSQSKGDSEDLSKTSQSVSNDSPTICFTNHEHSPNVTFSVFGDDSSVTDSIASTSSGMQRGAVRRSTGSLDLGEKSFENSLNHILNKCSATSLEVVSDIKDEAKKAVHKKKNTPWYTQMLSPTYKTRSEDFKKQFKDIPSEERLIVDYSCALQKEILVHGRMFLTQNCICFYANIFRWETVVTIPLREVTAITKEKTARVIPNAVQVSTDRDRYFFTSFTARDKTFMMLFRMWQNVLLDQPLSPQELWHCVHSCYGDDLGLTSSDDDYVPPPSESKDSSASKHLNSGKGDSSELLVASDLQNGVDERDSTQADISLEDSGSIHVGVAEGDDADQTDFSDTTEDDVREVVCSEHDHLVKLAHNEVYHLSVDKLFELLFTDCEFFRMFIQQRKYTEGISVAHLHTGETISRVREVSYTIPLNAPFGPKTSHTIEKHTCFKQSQPGVQYVIDAECTPLEFQRRRYRKSVWGFFNFQLGPMRP</sequence>
<gene>
    <name evidence="7" type="ORF">DPMN_074177</name>
</gene>
<dbReference type="FunFam" id="2.30.29.30:FF:000008">
    <property type="entry name" value="GRAM domain containing 1B"/>
    <property type="match status" value="1"/>
</dbReference>
<feature type="region of interest" description="Disordered" evidence="5">
    <location>
        <begin position="364"/>
        <end position="392"/>
    </location>
</feature>